<dbReference type="Pfam" id="PF12833">
    <property type="entry name" value="HTH_18"/>
    <property type="match status" value="1"/>
</dbReference>
<gene>
    <name evidence="6" type="ORF">CBEIBR21_19650</name>
</gene>
<evidence type="ECO:0000259" key="5">
    <source>
        <dbReference type="PROSITE" id="PS01124"/>
    </source>
</evidence>
<dbReference type="EMBL" id="MWMH01000007">
    <property type="protein sequence ID" value="OOP71809.1"/>
    <property type="molecule type" value="Genomic_DNA"/>
</dbReference>
<organism evidence="6 7">
    <name type="scientific">Clostridium beijerinckii</name>
    <name type="common">Clostridium MP</name>
    <dbReference type="NCBI Taxonomy" id="1520"/>
    <lineage>
        <taxon>Bacteria</taxon>
        <taxon>Bacillati</taxon>
        <taxon>Bacillota</taxon>
        <taxon>Clostridia</taxon>
        <taxon>Eubacteriales</taxon>
        <taxon>Clostridiaceae</taxon>
        <taxon>Clostridium</taxon>
    </lineage>
</organism>
<dbReference type="AlphaFoldDB" id="A0A1S9N2S1"/>
<reference evidence="6 7" key="1">
    <citation type="submission" date="2017-02" db="EMBL/GenBank/DDBJ databases">
        <title>Genome sequence of Clostridium beijerinckii Br21.</title>
        <authorList>
            <person name="Fonseca B.C."/>
            <person name="Guazzaroni M.E."/>
            <person name="Riano-Pachon D.M."/>
            <person name="Reginatto V."/>
        </authorList>
    </citation>
    <scope>NUCLEOTIDE SEQUENCE [LARGE SCALE GENOMIC DNA]</scope>
    <source>
        <strain evidence="6 7">Br21</strain>
    </source>
</reference>
<dbReference type="SUPFAM" id="SSF46689">
    <property type="entry name" value="Homeodomain-like"/>
    <property type="match status" value="2"/>
</dbReference>
<dbReference type="SUPFAM" id="SSF51215">
    <property type="entry name" value="Regulatory protein AraC"/>
    <property type="match status" value="1"/>
</dbReference>
<proteinExistence type="predicted"/>
<sequence length="295" mass="34475">MGKDFIIDENMYGYSSETVRGASVNVEHCFINGRESIFPPHWHEQLLLMYIKKGELLLKCREERILAEQDSIAVVNPNEIHSIETLGSDLEYYLIKIDLLLLLGNQSDLQQNIYTEPLLKNRLLFENKITYDDSIFIIMNNIIEEFHEKKEGYEIVVRGLACQIFIALLRRHKKTVPDQSELDMQYRRLNQIKPAITYMETHMAEKITLVELSEVTHLSPNHFSRVFKIVSGFSPMEYLNIIRVQKAAQILLNTNKTIVEIAMDTGFNDGNYFSRAFKKCRNETPSEFRERYLRG</sequence>
<evidence type="ECO:0000313" key="7">
    <source>
        <dbReference type="Proteomes" id="UP000190959"/>
    </source>
</evidence>
<dbReference type="InterPro" id="IPR050204">
    <property type="entry name" value="AraC_XylS_family_regulators"/>
</dbReference>
<dbReference type="PROSITE" id="PS01124">
    <property type="entry name" value="HTH_ARAC_FAMILY_2"/>
    <property type="match status" value="1"/>
</dbReference>
<comment type="caution">
    <text evidence="6">The sequence shown here is derived from an EMBL/GenBank/DDBJ whole genome shotgun (WGS) entry which is preliminary data.</text>
</comment>
<dbReference type="RefSeq" id="WP_078116785.1">
    <property type="nucleotide sequence ID" value="NZ_CP144906.1"/>
</dbReference>
<dbReference type="GO" id="GO:0003700">
    <property type="term" value="F:DNA-binding transcription factor activity"/>
    <property type="evidence" value="ECO:0007669"/>
    <property type="project" value="InterPro"/>
</dbReference>
<keyword evidence="4" id="KW-0804">Transcription</keyword>
<protein>
    <recommendedName>
        <fullName evidence="5">HTH araC/xylS-type domain-containing protein</fullName>
    </recommendedName>
</protein>
<dbReference type="PANTHER" id="PTHR46796">
    <property type="entry name" value="HTH-TYPE TRANSCRIPTIONAL ACTIVATOR RHAS-RELATED"/>
    <property type="match status" value="1"/>
</dbReference>
<keyword evidence="3" id="KW-0010">Activator</keyword>
<dbReference type="PRINTS" id="PR00032">
    <property type="entry name" value="HTHARAC"/>
</dbReference>
<dbReference type="Proteomes" id="UP000190959">
    <property type="component" value="Unassembled WGS sequence"/>
</dbReference>
<keyword evidence="2" id="KW-0238">DNA-binding</keyword>
<evidence type="ECO:0000256" key="1">
    <source>
        <dbReference type="ARBA" id="ARBA00023015"/>
    </source>
</evidence>
<dbReference type="InterPro" id="IPR018060">
    <property type="entry name" value="HTH_AraC"/>
</dbReference>
<dbReference type="Gene3D" id="1.10.10.60">
    <property type="entry name" value="Homeodomain-like"/>
    <property type="match status" value="2"/>
</dbReference>
<evidence type="ECO:0000256" key="4">
    <source>
        <dbReference type="ARBA" id="ARBA00023163"/>
    </source>
</evidence>
<dbReference type="PROSITE" id="PS00041">
    <property type="entry name" value="HTH_ARAC_FAMILY_1"/>
    <property type="match status" value="1"/>
</dbReference>
<accession>A0A1S9N2S1</accession>
<evidence type="ECO:0000313" key="6">
    <source>
        <dbReference type="EMBL" id="OOP71809.1"/>
    </source>
</evidence>
<dbReference type="InterPro" id="IPR020449">
    <property type="entry name" value="Tscrpt_reg_AraC-type_HTH"/>
</dbReference>
<dbReference type="GO" id="GO:0043565">
    <property type="term" value="F:sequence-specific DNA binding"/>
    <property type="evidence" value="ECO:0007669"/>
    <property type="project" value="InterPro"/>
</dbReference>
<name>A0A1S9N2S1_CLOBE</name>
<dbReference type="InterPro" id="IPR009057">
    <property type="entry name" value="Homeodomain-like_sf"/>
</dbReference>
<dbReference type="Gene3D" id="2.60.120.10">
    <property type="entry name" value="Jelly Rolls"/>
    <property type="match status" value="1"/>
</dbReference>
<dbReference type="InterPro" id="IPR003313">
    <property type="entry name" value="AraC-bd"/>
</dbReference>
<feature type="domain" description="HTH araC/xylS-type" evidence="5">
    <location>
        <begin position="193"/>
        <end position="291"/>
    </location>
</feature>
<dbReference type="SMART" id="SM00342">
    <property type="entry name" value="HTH_ARAC"/>
    <property type="match status" value="1"/>
</dbReference>
<keyword evidence="1" id="KW-0805">Transcription regulation</keyword>
<dbReference type="Pfam" id="PF02311">
    <property type="entry name" value="AraC_binding"/>
    <property type="match status" value="1"/>
</dbReference>
<evidence type="ECO:0000256" key="2">
    <source>
        <dbReference type="ARBA" id="ARBA00023125"/>
    </source>
</evidence>
<evidence type="ECO:0000256" key="3">
    <source>
        <dbReference type="ARBA" id="ARBA00023159"/>
    </source>
</evidence>
<dbReference type="InterPro" id="IPR014710">
    <property type="entry name" value="RmlC-like_jellyroll"/>
</dbReference>
<dbReference type="InterPro" id="IPR037923">
    <property type="entry name" value="HTH-like"/>
</dbReference>
<dbReference type="InterPro" id="IPR018062">
    <property type="entry name" value="HTH_AraC-typ_CS"/>
</dbReference>